<evidence type="ECO:0000256" key="2">
    <source>
        <dbReference type="SAM" id="Phobius"/>
    </source>
</evidence>
<dbReference type="SMART" id="SM00174">
    <property type="entry name" value="RHO"/>
    <property type="match status" value="1"/>
</dbReference>
<dbReference type="PRINTS" id="PR00449">
    <property type="entry name" value="RASTRNSFRMNG"/>
</dbReference>
<name>A0ABR2TMA1_9ROSI</name>
<dbReference type="PROSITE" id="PS51421">
    <property type="entry name" value="RAS"/>
    <property type="match status" value="1"/>
</dbReference>
<feature type="region of interest" description="Disordered" evidence="1">
    <location>
        <begin position="1"/>
        <end position="21"/>
    </location>
</feature>
<evidence type="ECO:0000256" key="1">
    <source>
        <dbReference type="SAM" id="MobiDB-lite"/>
    </source>
</evidence>
<dbReference type="PANTHER" id="PTHR36408">
    <property type="entry name" value="TRANSMEMBRANE PROTEIN"/>
    <property type="match status" value="1"/>
</dbReference>
<dbReference type="NCBIfam" id="TIGR00231">
    <property type="entry name" value="small_GTP"/>
    <property type="match status" value="1"/>
</dbReference>
<dbReference type="EMBL" id="JBBPBN010000005">
    <property type="protein sequence ID" value="KAK9038610.1"/>
    <property type="molecule type" value="Genomic_DNA"/>
</dbReference>
<evidence type="ECO:0000313" key="4">
    <source>
        <dbReference type="Proteomes" id="UP001396334"/>
    </source>
</evidence>
<dbReference type="CDD" id="cd01861">
    <property type="entry name" value="Rab6"/>
    <property type="match status" value="1"/>
</dbReference>
<dbReference type="Proteomes" id="UP001396334">
    <property type="component" value="Unassembled WGS sequence"/>
</dbReference>
<dbReference type="SUPFAM" id="SSF52540">
    <property type="entry name" value="P-loop containing nucleoside triphosphate hydrolases"/>
    <property type="match status" value="1"/>
</dbReference>
<evidence type="ECO:0000313" key="3">
    <source>
        <dbReference type="EMBL" id="KAK9038610.1"/>
    </source>
</evidence>
<reference evidence="3 4" key="1">
    <citation type="journal article" date="2024" name="G3 (Bethesda)">
        <title>Genome assembly of Hibiscus sabdariffa L. provides insights into metabolisms of medicinal natural products.</title>
        <authorList>
            <person name="Kim T."/>
        </authorList>
    </citation>
    <scope>NUCLEOTIDE SEQUENCE [LARGE SCALE GENOMIC DNA]</scope>
    <source>
        <strain evidence="3">TK-2024</strain>
        <tissue evidence="3">Old leaves</tissue>
    </source>
</reference>
<keyword evidence="4" id="KW-1185">Reference proteome</keyword>
<gene>
    <name evidence="3" type="ORF">V6N11_023468</name>
</gene>
<keyword evidence="2" id="KW-0812">Transmembrane</keyword>
<dbReference type="InterPro" id="IPR005225">
    <property type="entry name" value="Small_GTP-bd"/>
</dbReference>
<sequence>MSIPLQNLFTPSPPRLNPNSFPPIRSRHLNSPFSSSQVLHIRVRRFLNSKAPRHSSQSLPKAYESDSSIATSPDQNPIFNDFGLDHFLSIAEFLCLFSSAVVSIVYAVSGWKGVVLDGIWRRLMVWGVLGLVGGVAIGAWIRRRQWRRICVETSKDGAEGGKNLNAVERIEKLEQDLSSSTRIIQALSRQLEKLWIRFRVTRKALKQPIAETAALAQKNSEATRALAAQENILENELGEIQKVLLAMQEQQHKQFELILAIGKSGKLFEDKKEPGKEKATVVPRNSTKEAKQMEAPQAQPLDTCKDQNSGFLSFLKSLLELFLPAMDVYLYKVPFGGDMFVSEKSLVRMKMPPLEEMGRNVELREATIGIDFLSKTMYLEDRTVRLQLWDTAGQERFRSLIPSYIRDSSVAVVVYDVANMLTNISFLLADRQSFLNTAKWVEEVRTERGSDVIIVLVGNKTDLVDKRQVSIEEGDNRAKEQGVMFIETSAKAGFNIKPLFRKIAAALPGMETISSTKQEDMVDVNLKSTANSSQTEQQGGGCPC</sequence>
<dbReference type="Gene3D" id="3.40.50.300">
    <property type="entry name" value="P-loop containing nucleotide triphosphate hydrolases"/>
    <property type="match status" value="1"/>
</dbReference>
<feature type="compositionally biased region" description="Polar residues" evidence="1">
    <location>
        <begin position="1"/>
        <end position="10"/>
    </location>
</feature>
<dbReference type="InterPro" id="IPR027417">
    <property type="entry name" value="P-loop_NTPase"/>
</dbReference>
<organism evidence="3 4">
    <name type="scientific">Hibiscus sabdariffa</name>
    <name type="common">roselle</name>
    <dbReference type="NCBI Taxonomy" id="183260"/>
    <lineage>
        <taxon>Eukaryota</taxon>
        <taxon>Viridiplantae</taxon>
        <taxon>Streptophyta</taxon>
        <taxon>Embryophyta</taxon>
        <taxon>Tracheophyta</taxon>
        <taxon>Spermatophyta</taxon>
        <taxon>Magnoliopsida</taxon>
        <taxon>eudicotyledons</taxon>
        <taxon>Gunneridae</taxon>
        <taxon>Pentapetalae</taxon>
        <taxon>rosids</taxon>
        <taxon>malvids</taxon>
        <taxon>Malvales</taxon>
        <taxon>Malvaceae</taxon>
        <taxon>Malvoideae</taxon>
        <taxon>Hibiscus</taxon>
    </lineage>
</organism>
<protein>
    <submittedName>
        <fullName evidence="3">Uncharacterized protein</fullName>
    </submittedName>
</protein>
<dbReference type="PANTHER" id="PTHR36408:SF1">
    <property type="entry name" value="TRANSMEMBRANE PROTEIN"/>
    <property type="match status" value="1"/>
</dbReference>
<dbReference type="InterPro" id="IPR001806">
    <property type="entry name" value="Small_GTPase"/>
</dbReference>
<accession>A0ABR2TMA1</accession>
<dbReference type="Pfam" id="PF00071">
    <property type="entry name" value="Ras"/>
    <property type="match status" value="1"/>
</dbReference>
<dbReference type="SMART" id="SM00173">
    <property type="entry name" value="RAS"/>
    <property type="match status" value="1"/>
</dbReference>
<keyword evidence="2" id="KW-0472">Membrane</keyword>
<feature type="transmembrane region" description="Helical" evidence="2">
    <location>
        <begin position="87"/>
        <end position="111"/>
    </location>
</feature>
<dbReference type="PROSITE" id="PS51419">
    <property type="entry name" value="RAB"/>
    <property type="match status" value="1"/>
</dbReference>
<dbReference type="SMART" id="SM00175">
    <property type="entry name" value="RAB"/>
    <property type="match status" value="1"/>
</dbReference>
<feature type="transmembrane region" description="Helical" evidence="2">
    <location>
        <begin position="123"/>
        <end position="141"/>
    </location>
</feature>
<proteinExistence type="predicted"/>
<keyword evidence="2" id="KW-1133">Transmembrane helix</keyword>
<feature type="region of interest" description="Disordered" evidence="1">
    <location>
        <begin position="271"/>
        <end position="302"/>
    </location>
</feature>
<comment type="caution">
    <text evidence="3">The sequence shown here is derived from an EMBL/GenBank/DDBJ whole genome shotgun (WGS) entry which is preliminary data.</text>
</comment>